<keyword evidence="2" id="KW-0472">Membrane</keyword>
<dbReference type="Proteomes" id="UP000326924">
    <property type="component" value="Unassembled WGS sequence"/>
</dbReference>
<dbReference type="EMBL" id="VXIS01000024">
    <property type="protein sequence ID" value="KAA8912411.1"/>
    <property type="molecule type" value="Genomic_DNA"/>
</dbReference>
<keyword evidence="4" id="KW-1185">Reference proteome</keyword>
<evidence type="ECO:0000313" key="3">
    <source>
        <dbReference type="EMBL" id="KAA8912411.1"/>
    </source>
</evidence>
<protein>
    <recommendedName>
        <fullName evidence="5">Transmembrane protein</fullName>
    </recommendedName>
</protein>
<dbReference type="InParanoid" id="A0A5J5F740"/>
<evidence type="ECO:0008006" key="5">
    <source>
        <dbReference type="Google" id="ProtNLM"/>
    </source>
</evidence>
<evidence type="ECO:0000256" key="2">
    <source>
        <dbReference type="SAM" id="Phobius"/>
    </source>
</evidence>
<evidence type="ECO:0000313" key="4">
    <source>
        <dbReference type="Proteomes" id="UP000326924"/>
    </source>
</evidence>
<feature type="region of interest" description="Disordered" evidence="1">
    <location>
        <begin position="70"/>
        <end position="102"/>
    </location>
</feature>
<reference evidence="3 4" key="1">
    <citation type="submission" date="2019-09" db="EMBL/GenBank/DDBJ databases">
        <title>Draft genome of the ectomycorrhizal ascomycete Sphaerosporella brunnea.</title>
        <authorList>
            <consortium name="DOE Joint Genome Institute"/>
            <person name="Benucci G.M."/>
            <person name="Marozzi G."/>
            <person name="Antonielli L."/>
            <person name="Sanchez S."/>
            <person name="Marco P."/>
            <person name="Wang X."/>
            <person name="Falini L.B."/>
            <person name="Barry K."/>
            <person name="Haridas S."/>
            <person name="Lipzen A."/>
            <person name="Labutti K."/>
            <person name="Grigoriev I.V."/>
            <person name="Murat C."/>
            <person name="Martin F."/>
            <person name="Albertini E."/>
            <person name="Donnini D."/>
            <person name="Bonito G."/>
        </authorList>
    </citation>
    <scope>NUCLEOTIDE SEQUENCE [LARGE SCALE GENOMIC DNA]</scope>
    <source>
        <strain evidence="3 4">Sb_GMNB300</strain>
    </source>
</reference>
<dbReference type="OrthoDB" id="5308338at2759"/>
<keyword evidence="2" id="KW-1133">Transmembrane helix</keyword>
<accession>A0A5J5F740</accession>
<gene>
    <name evidence="3" type="ORF">FN846DRAFT_903554</name>
</gene>
<evidence type="ECO:0000256" key="1">
    <source>
        <dbReference type="SAM" id="MobiDB-lite"/>
    </source>
</evidence>
<dbReference type="AlphaFoldDB" id="A0A5J5F740"/>
<feature type="compositionally biased region" description="Basic and acidic residues" evidence="1">
    <location>
        <begin position="73"/>
        <end position="82"/>
    </location>
</feature>
<sequence length="132" mass="14858">MLLSFLRRFKRSNTVIHRLEQHEDMIVTITGLILAVLSLPFIVYAGDRTVGRLPRPGFVRSLSESMVGRLKRRDSDLDETTRSVRNTSATPTPTLERTQTDAGRVGRVDTGFSISSQETYFRGVTLEKMGVD</sequence>
<keyword evidence="2" id="KW-0812">Transmembrane</keyword>
<feature type="compositionally biased region" description="Polar residues" evidence="1">
    <location>
        <begin position="83"/>
        <end position="101"/>
    </location>
</feature>
<name>A0A5J5F740_9PEZI</name>
<proteinExistence type="predicted"/>
<comment type="caution">
    <text evidence="3">The sequence shown here is derived from an EMBL/GenBank/DDBJ whole genome shotgun (WGS) entry which is preliminary data.</text>
</comment>
<organism evidence="3 4">
    <name type="scientific">Sphaerosporella brunnea</name>
    <dbReference type="NCBI Taxonomy" id="1250544"/>
    <lineage>
        <taxon>Eukaryota</taxon>
        <taxon>Fungi</taxon>
        <taxon>Dikarya</taxon>
        <taxon>Ascomycota</taxon>
        <taxon>Pezizomycotina</taxon>
        <taxon>Pezizomycetes</taxon>
        <taxon>Pezizales</taxon>
        <taxon>Pyronemataceae</taxon>
        <taxon>Sphaerosporella</taxon>
    </lineage>
</organism>
<feature type="transmembrane region" description="Helical" evidence="2">
    <location>
        <begin position="25"/>
        <end position="45"/>
    </location>
</feature>